<feature type="compositionally biased region" description="Basic and acidic residues" evidence="2">
    <location>
        <begin position="51"/>
        <end position="69"/>
    </location>
</feature>
<comment type="caution">
    <text evidence="3">The sequence shown here is derived from an EMBL/GenBank/DDBJ whole genome shotgun (WGS) entry which is preliminary data.</text>
</comment>
<dbReference type="EMBL" id="LFJN01000025">
    <property type="protein sequence ID" value="KPI37236.1"/>
    <property type="molecule type" value="Genomic_DNA"/>
</dbReference>
<feature type="compositionally biased region" description="Polar residues" evidence="2">
    <location>
        <begin position="318"/>
        <end position="329"/>
    </location>
</feature>
<dbReference type="AlphaFoldDB" id="A0A0N1NWS0"/>
<feature type="compositionally biased region" description="Basic and acidic residues" evidence="2">
    <location>
        <begin position="707"/>
        <end position="721"/>
    </location>
</feature>
<feature type="compositionally biased region" description="Basic and acidic residues" evidence="2">
    <location>
        <begin position="642"/>
        <end position="657"/>
    </location>
</feature>
<dbReference type="VEuPathDB" id="FungiDB:AB675_1430"/>
<organism evidence="3 4">
    <name type="scientific">Cyphellophora attinorum</name>
    <dbReference type="NCBI Taxonomy" id="1664694"/>
    <lineage>
        <taxon>Eukaryota</taxon>
        <taxon>Fungi</taxon>
        <taxon>Dikarya</taxon>
        <taxon>Ascomycota</taxon>
        <taxon>Pezizomycotina</taxon>
        <taxon>Eurotiomycetes</taxon>
        <taxon>Chaetothyriomycetidae</taxon>
        <taxon>Chaetothyriales</taxon>
        <taxon>Cyphellophoraceae</taxon>
        <taxon>Cyphellophora</taxon>
    </lineage>
</organism>
<dbReference type="RefSeq" id="XP_017997199.1">
    <property type="nucleotide sequence ID" value="XM_018141321.1"/>
</dbReference>
<evidence type="ECO:0000256" key="1">
    <source>
        <dbReference type="SAM" id="Coils"/>
    </source>
</evidence>
<feature type="compositionally biased region" description="Polar residues" evidence="2">
    <location>
        <begin position="109"/>
        <end position="128"/>
    </location>
</feature>
<evidence type="ECO:0000256" key="2">
    <source>
        <dbReference type="SAM" id="MobiDB-lite"/>
    </source>
</evidence>
<dbReference type="GeneID" id="28733201"/>
<feature type="compositionally biased region" description="Polar residues" evidence="2">
    <location>
        <begin position="227"/>
        <end position="236"/>
    </location>
</feature>
<feature type="region of interest" description="Disordered" evidence="2">
    <location>
        <begin position="434"/>
        <end position="465"/>
    </location>
</feature>
<evidence type="ECO:0000313" key="3">
    <source>
        <dbReference type="EMBL" id="KPI37236.1"/>
    </source>
</evidence>
<keyword evidence="4" id="KW-1185">Reference proteome</keyword>
<feature type="coiled-coil region" evidence="1">
    <location>
        <begin position="142"/>
        <end position="169"/>
    </location>
</feature>
<protein>
    <recommendedName>
        <fullName evidence="5">Erythromycin esterase</fullName>
    </recommendedName>
</protein>
<feature type="compositionally biased region" description="Basic and acidic residues" evidence="2">
    <location>
        <begin position="684"/>
        <end position="693"/>
    </location>
</feature>
<accession>A0A0N1NWS0</accession>
<dbReference type="STRING" id="1664694.A0A0N1NWS0"/>
<feature type="region of interest" description="Disordered" evidence="2">
    <location>
        <begin position="477"/>
        <end position="749"/>
    </location>
</feature>
<reference evidence="3 4" key="1">
    <citation type="submission" date="2015-06" db="EMBL/GenBank/DDBJ databases">
        <title>Draft genome of the ant-associated black yeast Phialophora attae CBS 131958.</title>
        <authorList>
            <person name="Moreno L.F."/>
            <person name="Stielow B.J."/>
            <person name="de Hoog S."/>
            <person name="Vicente V.A."/>
            <person name="Weiss V.A."/>
            <person name="de Vries M."/>
            <person name="Cruz L.M."/>
            <person name="Souza E.M."/>
        </authorList>
    </citation>
    <scope>NUCLEOTIDE SEQUENCE [LARGE SCALE GENOMIC DNA]</scope>
    <source>
        <strain evidence="3 4">CBS 131958</strain>
    </source>
</reference>
<keyword evidence="1" id="KW-0175">Coiled coil</keyword>
<feature type="region of interest" description="Disordered" evidence="2">
    <location>
        <begin position="210"/>
        <end position="415"/>
    </location>
</feature>
<dbReference type="OrthoDB" id="5204833at2759"/>
<evidence type="ECO:0008006" key="5">
    <source>
        <dbReference type="Google" id="ProtNLM"/>
    </source>
</evidence>
<feature type="compositionally biased region" description="Polar residues" evidence="2">
    <location>
        <begin position="578"/>
        <end position="590"/>
    </location>
</feature>
<feature type="compositionally biased region" description="Low complexity" evidence="2">
    <location>
        <begin position="278"/>
        <end position="290"/>
    </location>
</feature>
<name>A0A0N1NWS0_9EURO</name>
<feature type="compositionally biased region" description="Polar residues" evidence="2">
    <location>
        <begin position="391"/>
        <end position="405"/>
    </location>
</feature>
<feature type="compositionally biased region" description="Polar residues" evidence="2">
    <location>
        <begin position="363"/>
        <end position="374"/>
    </location>
</feature>
<dbReference type="Proteomes" id="UP000038010">
    <property type="component" value="Unassembled WGS sequence"/>
</dbReference>
<gene>
    <name evidence="3" type="ORF">AB675_1430</name>
</gene>
<feature type="compositionally biased region" description="Basic and acidic residues" evidence="2">
    <location>
        <begin position="549"/>
        <end position="577"/>
    </location>
</feature>
<feature type="compositionally biased region" description="Basic and acidic residues" evidence="2">
    <location>
        <begin position="296"/>
        <end position="311"/>
    </location>
</feature>
<proteinExistence type="predicted"/>
<sequence>MARRSARLSKAPQANVNKPLPKEPQLGSVLEREESAEEEDQLQSIGNVLHRSTESKEDQQLEEMTKIDTPKTAPRPTKSDMHPKSAYVSTAPSPMGSGKRLGFKDITQPRISTASAQNTPSHSANKQSPAPAFTFGSESILSREAQKMMENVREDAARIKAEMKAQKDLQDARDGEAEAMYNPYGRKLARPKAKAGRFSDVHMAEFKKMDSIANHPSSFRARPGYAQPTTTQSLKRSPSKAGLDEPERPQTAGKGTPGKQLAGSFGRPLSRGTYHSIPQSAAQQQSSSPAKRARRSEHEDVSTTRTVEEPTLKPSGIPKSTSSLFSPTKASLARAAQSSPGKRSMLPRSQPAKGLREKARQSMGRTSAAMSKFTSKLLEVQNEVRREQPSIRKSASAANLFSPQPQAKLPPVAPMTVGPSFASRLPTFSGLKSILRSPHKASGDRQGTPKRPNTAAGIPETTKKVDFTPSVKSRYAVKLTNSSPSPAKLVQPEESGRRASRGSMFSSAAYTLPEDHDESWEDASSSPVEYPVLPTLSHGSRAGPVVHTVDQRLKDLPRPGSKDFKSIFTDLHPKRSADTQPTSTTAPNTITRSPKDTSTRPSRPSTIRRVRSSNAPELVEPFADTEVATMAHGLPAKKRRRESMYFDTHEDTHEASKENQPVPGAWDDGEESEDEGAKRSKRTKTFEFKDIDTTQKVPMVSPKKKSAAREAAARSARDRKSMVPGQQKGTPGRGLSMSRLNMLSQPKTR</sequence>
<feature type="compositionally biased region" description="Polar residues" evidence="2">
    <location>
        <begin position="738"/>
        <end position="749"/>
    </location>
</feature>
<feature type="region of interest" description="Disordered" evidence="2">
    <location>
        <begin position="1"/>
        <end position="138"/>
    </location>
</feature>
<evidence type="ECO:0000313" key="4">
    <source>
        <dbReference type="Proteomes" id="UP000038010"/>
    </source>
</evidence>